<evidence type="ECO:0000256" key="3">
    <source>
        <dbReference type="ARBA" id="ARBA00023002"/>
    </source>
</evidence>
<dbReference type="GO" id="GO:0019878">
    <property type="term" value="P:lysine biosynthetic process via aminoadipic acid"/>
    <property type="evidence" value="ECO:0007669"/>
    <property type="project" value="TreeGrafter"/>
</dbReference>
<dbReference type="PANTHER" id="PTHR11133">
    <property type="entry name" value="SACCHAROPINE DEHYDROGENASE"/>
    <property type="match status" value="1"/>
</dbReference>
<feature type="domain" description="Alanine dehydrogenase/pyridine nucleotide transhydrogenase N-terminal" evidence="8">
    <location>
        <begin position="14"/>
        <end position="153"/>
    </location>
</feature>
<evidence type="ECO:0000313" key="9">
    <source>
        <dbReference type="EMBL" id="KIY64845.1"/>
    </source>
</evidence>
<comment type="pathway">
    <text evidence="2">Amino-acid degradation; L-lysine degradation via saccharopine pathway; glutaryl-CoA from L-lysine: step 2/6.</text>
</comment>
<dbReference type="STRING" id="1314674.A0A0D7B3R7"/>
<dbReference type="EMBL" id="KN880616">
    <property type="protein sequence ID" value="KIY64845.1"/>
    <property type="molecule type" value="Genomic_DNA"/>
</dbReference>
<evidence type="ECO:0000256" key="5">
    <source>
        <dbReference type="ARBA" id="ARBA00023268"/>
    </source>
</evidence>
<dbReference type="SUPFAM" id="SSF55347">
    <property type="entry name" value="Glyceraldehyde-3-phosphate dehydrogenase-like, C-terminal domain"/>
    <property type="match status" value="1"/>
</dbReference>
<evidence type="ECO:0000313" key="10">
    <source>
        <dbReference type="Proteomes" id="UP000054007"/>
    </source>
</evidence>
<keyword evidence="3" id="KW-0560">Oxidoreductase</keyword>
<keyword evidence="10" id="KW-1185">Reference proteome</keyword>
<dbReference type="InterPro" id="IPR032095">
    <property type="entry name" value="Sacchrp_dh-like_C"/>
</dbReference>
<comment type="pathway">
    <text evidence="1">Amino-acid degradation; L-lysine degradation via saccharopine pathway; glutaryl-CoA from L-lysine: step 1/6.</text>
</comment>
<dbReference type="Gene3D" id="3.40.50.720">
    <property type="entry name" value="NAD(P)-binding Rossmann-like Domain"/>
    <property type="match status" value="3"/>
</dbReference>
<dbReference type="InterPro" id="IPR005097">
    <property type="entry name" value="Sacchrp_dh_NADP-bd"/>
</dbReference>
<dbReference type="Pfam" id="PF05222">
    <property type="entry name" value="AlaDh_PNT_N"/>
    <property type="match status" value="1"/>
</dbReference>
<dbReference type="AlphaFoldDB" id="A0A0D7B3R7"/>
<evidence type="ECO:0000256" key="4">
    <source>
        <dbReference type="ARBA" id="ARBA00023154"/>
    </source>
</evidence>
<dbReference type="CDD" id="cd12189">
    <property type="entry name" value="LKR_SDH_like"/>
    <property type="match status" value="1"/>
</dbReference>
<protein>
    <submittedName>
        <fullName evidence="9">Uncharacterized protein</fullName>
    </submittedName>
</protein>
<keyword evidence="4" id="KW-0457">Lysine biosynthesis</keyword>
<comment type="similarity">
    <text evidence="6">In the C-terminal section; belongs to the saccharopine dehydrogenase family.</text>
</comment>
<dbReference type="Pfam" id="PF03435">
    <property type="entry name" value="Sacchrp_dh_NADP"/>
    <property type="match status" value="1"/>
</dbReference>
<dbReference type="SUPFAM" id="SSF52283">
    <property type="entry name" value="Formate/glycerate dehydrogenase catalytic domain-like"/>
    <property type="match status" value="1"/>
</dbReference>
<dbReference type="Pfam" id="PF16653">
    <property type="entry name" value="Sacchrp_dh_C"/>
    <property type="match status" value="1"/>
</dbReference>
<accession>A0A0D7B3R7</accession>
<dbReference type="Gene3D" id="3.30.360.10">
    <property type="entry name" value="Dihydrodipicolinate Reductase, domain 2"/>
    <property type="match status" value="1"/>
</dbReference>
<dbReference type="SMART" id="SM01003">
    <property type="entry name" value="AlaDh_PNT_N"/>
    <property type="match status" value="1"/>
</dbReference>
<evidence type="ECO:0000256" key="6">
    <source>
        <dbReference type="ARBA" id="ARBA00025744"/>
    </source>
</evidence>
<dbReference type="InterPro" id="IPR007886">
    <property type="entry name" value="AlaDH/PNT_N"/>
</dbReference>
<evidence type="ECO:0000256" key="1">
    <source>
        <dbReference type="ARBA" id="ARBA00004682"/>
    </source>
</evidence>
<dbReference type="SMART" id="SM01002">
    <property type="entry name" value="AlaDh_PNT_C"/>
    <property type="match status" value="1"/>
</dbReference>
<evidence type="ECO:0000259" key="8">
    <source>
        <dbReference type="SMART" id="SM01003"/>
    </source>
</evidence>
<dbReference type="PANTHER" id="PTHR11133:SF23">
    <property type="entry name" value="SACCHAROPINE DEHYDROGENASE [NAD(+), L-LYSINE-FORMING]"/>
    <property type="match status" value="1"/>
</dbReference>
<dbReference type="Proteomes" id="UP000054007">
    <property type="component" value="Unassembled WGS sequence"/>
</dbReference>
<dbReference type="SUPFAM" id="SSF51735">
    <property type="entry name" value="NAD(P)-binding Rossmann-fold domains"/>
    <property type="match status" value="1"/>
</dbReference>
<keyword evidence="5" id="KW-0511">Multifunctional enzyme</keyword>
<dbReference type="GO" id="GO:0005737">
    <property type="term" value="C:cytoplasm"/>
    <property type="evidence" value="ECO:0007669"/>
    <property type="project" value="TreeGrafter"/>
</dbReference>
<dbReference type="InterPro" id="IPR007698">
    <property type="entry name" value="AlaDH/PNT_NAD(H)-bd"/>
</dbReference>
<keyword evidence="4" id="KW-0028">Amino-acid biosynthesis</keyword>
<organism evidence="9 10">
    <name type="scientific">Cylindrobasidium torrendii FP15055 ss-10</name>
    <dbReference type="NCBI Taxonomy" id="1314674"/>
    <lineage>
        <taxon>Eukaryota</taxon>
        <taxon>Fungi</taxon>
        <taxon>Dikarya</taxon>
        <taxon>Basidiomycota</taxon>
        <taxon>Agaricomycotina</taxon>
        <taxon>Agaricomycetes</taxon>
        <taxon>Agaricomycetidae</taxon>
        <taxon>Agaricales</taxon>
        <taxon>Marasmiineae</taxon>
        <taxon>Physalacriaceae</taxon>
        <taxon>Cylindrobasidium</taxon>
    </lineage>
</organism>
<gene>
    <name evidence="9" type="ORF">CYLTODRAFT_424860</name>
</gene>
<name>A0A0D7B3R7_9AGAR</name>
<dbReference type="GO" id="GO:0033512">
    <property type="term" value="P:L-lysine catabolic process to acetyl-CoA via saccharopine"/>
    <property type="evidence" value="ECO:0007669"/>
    <property type="project" value="UniProtKB-UniPathway"/>
</dbReference>
<evidence type="ECO:0000259" key="7">
    <source>
        <dbReference type="SMART" id="SM01002"/>
    </source>
</evidence>
<dbReference type="OrthoDB" id="10059875at2759"/>
<evidence type="ECO:0000256" key="2">
    <source>
        <dbReference type="ARBA" id="ARBA00004720"/>
    </source>
</evidence>
<dbReference type="GO" id="GO:0004753">
    <property type="term" value="F:saccharopine dehydrogenase activity"/>
    <property type="evidence" value="ECO:0007669"/>
    <property type="project" value="TreeGrafter"/>
</dbReference>
<dbReference type="InterPro" id="IPR036291">
    <property type="entry name" value="NAD(P)-bd_dom_sf"/>
</dbReference>
<sequence>MRIPRLSPRSLVVGVRKEDPKRVWERRCPLTPDAVHELVNKDGIQVDVERCDRRVFPDYEFISAGANVVPTLDRAHITLGIKEPPLSNLKVSPVDGVARTHIMFSHTAKGQPYNMPLLGAFLCPNGARLIDFEAITDDNAKRTVGFGWYAGFAGVYESLTSMAYSHLMSGIASPFLYTPRPHTQPSLERLRAALRDVGAQIISTGTPKALGPFIIGVTGTGNVANGCLAALSELPIQYVRVEDLHRLVEDPNVDLHKVYVVHAKSSDYLVNNTGAEFSRNDYYAKPDNYSSVFATKIAPYLTLFLNGAGWAPGFPRLMTNAQLVEALNIAQRIGGQRFTNIGDISCDPEGGLEFMTHSTTLDSPSFVINPVPGLPSVKIMSVDILPTSVPLDASQHFSSALLPYLRAAIASYTVNIQQPTEYDRALERATIARDGQLVEKHAWLQELVDASSSGNLVVDGSTSGKKRVVIFGSGMVAGPAVEKLASRDDVEVTIVSNSSAEARRLSDPFHNVTPLIESLGEDSIGRIIQQCRPDVVISLLPVAFHPQVAKACIEQGSHLVTASYISDAMKALNDSAVRAGVVLMNEIGLDPGIDHCSAISLIERLKAQGKNIVSFVSFCGGLPDFSVRADNVFRYKFSWSPRGVLSAIMNGARYKMGGLERSVAEGQLAENYFPNVPVNLGAHDPPTEGIFEGLPNRDSLKYAEEYGLDLTKMDTLMRGTLRYPKFAEAIARCKSMGLLDDKVVLKSTRQRAEYVDRIEGVMGKRMALPEGILEKDISPMDLLCAVLSANLKYAPHEPDMVVLSHEITTRDSEGSEEVHTSVLCLAGDEKHSAMARTVGLPVAIAAGLVLDGKIPVRGVIGPGIESVRDEVLEGMRKEGVGMQERTFVADELEDVRRRGRVTDCGRIKSISE</sequence>
<feature type="domain" description="Alanine dehydrogenase/pyridine nucleotide transhydrogenase NAD(H)-binding" evidence="7">
    <location>
        <begin position="193"/>
        <end position="381"/>
    </location>
</feature>
<proteinExistence type="inferred from homology"/>
<dbReference type="UniPathway" id="UPA00868">
    <property type="reaction ID" value="UER00835"/>
</dbReference>
<dbReference type="InterPro" id="IPR051168">
    <property type="entry name" value="AASS"/>
</dbReference>
<reference evidence="9 10" key="1">
    <citation type="journal article" date="2015" name="Fungal Genet. Biol.">
        <title>Evolution of novel wood decay mechanisms in Agaricales revealed by the genome sequences of Fistulina hepatica and Cylindrobasidium torrendii.</title>
        <authorList>
            <person name="Floudas D."/>
            <person name="Held B.W."/>
            <person name="Riley R."/>
            <person name="Nagy L.G."/>
            <person name="Koehler G."/>
            <person name="Ransdell A.S."/>
            <person name="Younus H."/>
            <person name="Chow J."/>
            <person name="Chiniquy J."/>
            <person name="Lipzen A."/>
            <person name="Tritt A."/>
            <person name="Sun H."/>
            <person name="Haridas S."/>
            <person name="LaButti K."/>
            <person name="Ohm R.A."/>
            <person name="Kues U."/>
            <person name="Blanchette R.A."/>
            <person name="Grigoriev I.V."/>
            <person name="Minto R.E."/>
            <person name="Hibbett D.S."/>
        </authorList>
    </citation>
    <scope>NUCLEOTIDE SEQUENCE [LARGE SCALE GENOMIC DNA]</scope>
    <source>
        <strain evidence="9 10">FP15055 ss-10</strain>
    </source>
</reference>